<comment type="caution">
    <text evidence="1">The sequence shown here is derived from an EMBL/GenBank/DDBJ whole genome shotgun (WGS) entry which is preliminary data.</text>
</comment>
<protein>
    <submittedName>
        <fullName evidence="1">SIMPL domain-containing protein</fullName>
    </submittedName>
</protein>
<gene>
    <name evidence="1" type="ORF">OSO01_05110</name>
</gene>
<reference evidence="1 2" key="1">
    <citation type="submission" date="2019-07" db="EMBL/GenBank/DDBJ databases">
        <title>Whole genome shotgun sequence of Oceanobacillus sojae NBRC 105379.</title>
        <authorList>
            <person name="Hosoyama A."/>
            <person name="Uohara A."/>
            <person name="Ohji S."/>
            <person name="Ichikawa N."/>
        </authorList>
    </citation>
    <scope>NUCLEOTIDE SEQUENCE [LARGE SCALE GENOMIC DNA]</scope>
    <source>
        <strain evidence="1 2">NBRC 105379</strain>
    </source>
</reference>
<organism evidence="1 2">
    <name type="scientific">Oceanobacillus sojae</name>
    <dbReference type="NCBI Taxonomy" id="582851"/>
    <lineage>
        <taxon>Bacteria</taxon>
        <taxon>Bacillati</taxon>
        <taxon>Bacillota</taxon>
        <taxon>Bacilli</taxon>
        <taxon>Bacillales</taxon>
        <taxon>Bacillaceae</taxon>
        <taxon>Oceanobacillus</taxon>
    </lineage>
</organism>
<dbReference type="InterPro" id="IPR052022">
    <property type="entry name" value="26kDa_periplasmic_antigen"/>
</dbReference>
<sequence>MYYTYGPPNYGHRMPERQNNQQQGTITVTGVGTVIVSPSIARIQLAVSTTNISLQEAQEENARRMNQVLEVLQQIGIPRERIQTTSFSARPVYSYQDGNQTLQGYEVRNEITVVTEDMDRIGEIIDRVTENGVNEVVSIEFSVDNPENFYMEALSFALSDAKKKAESLAEQLGANLSPVPLKINEQTSSPGVGPAQVFKMVSTPIEPGNQSVEARLEVVYQVQ</sequence>
<evidence type="ECO:0000313" key="1">
    <source>
        <dbReference type="EMBL" id="GEN85772.1"/>
    </source>
</evidence>
<accession>A0A511ZEA4</accession>
<dbReference type="AlphaFoldDB" id="A0A511ZEA4"/>
<dbReference type="PANTHER" id="PTHR34387:SF1">
    <property type="entry name" value="PERIPLASMIC IMMUNOGENIC PROTEIN"/>
    <property type="match status" value="1"/>
</dbReference>
<dbReference type="Gene3D" id="3.30.70.2970">
    <property type="entry name" value="Protein of unknown function (DUF541), domain 2"/>
    <property type="match status" value="1"/>
</dbReference>
<keyword evidence="2" id="KW-1185">Reference proteome</keyword>
<dbReference type="Proteomes" id="UP000321558">
    <property type="component" value="Unassembled WGS sequence"/>
</dbReference>
<evidence type="ECO:0000313" key="2">
    <source>
        <dbReference type="Proteomes" id="UP000321558"/>
    </source>
</evidence>
<dbReference type="InterPro" id="IPR007497">
    <property type="entry name" value="SIMPL/DUF541"/>
</dbReference>
<dbReference type="PANTHER" id="PTHR34387">
    <property type="entry name" value="SLR1258 PROTEIN"/>
    <property type="match status" value="1"/>
</dbReference>
<dbReference type="RefSeq" id="WP_186813523.1">
    <property type="nucleotide sequence ID" value="NZ_BJYM01000002.1"/>
</dbReference>
<dbReference type="EMBL" id="BJYM01000002">
    <property type="protein sequence ID" value="GEN85772.1"/>
    <property type="molecule type" value="Genomic_DNA"/>
</dbReference>
<proteinExistence type="predicted"/>
<name>A0A511ZEA4_9BACI</name>
<dbReference type="GO" id="GO:0006974">
    <property type="term" value="P:DNA damage response"/>
    <property type="evidence" value="ECO:0007669"/>
    <property type="project" value="TreeGrafter"/>
</dbReference>
<dbReference type="Pfam" id="PF04402">
    <property type="entry name" value="SIMPL"/>
    <property type="match status" value="1"/>
</dbReference>
<dbReference type="Gene3D" id="3.30.110.170">
    <property type="entry name" value="Protein of unknown function (DUF541), domain 1"/>
    <property type="match status" value="1"/>
</dbReference>